<dbReference type="InterPro" id="IPR043519">
    <property type="entry name" value="NT_sf"/>
</dbReference>
<name>A0A9X4KUL4_9BACL</name>
<proteinExistence type="predicted"/>
<comment type="caution">
    <text evidence="1">The sequence shown here is derived from an EMBL/GenBank/DDBJ whole genome shotgun (WGS) entry which is preliminary data.</text>
</comment>
<protein>
    <recommendedName>
        <fullName evidence="3">Nucleotidyltransferase</fullName>
    </recommendedName>
</protein>
<gene>
    <name evidence="1" type="ORF">OMP40_18410</name>
</gene>
<accession>A0A9X4KUL4</accession>
<dbReference type="Pfam" id="PF18144">
    <property type="entry name" value="SMODS"/>
    <property type="match status" value="1"/>
</dbReference>
<dbReference type="RefSeq" id="WP_277533577.1">
    <property type="nucleotide sequence ID" value="NZ_JAPDIA010000007.1"/>
</dbReference>
<dbReference type="Proteomes" id="UP001153404">
    <property type="component" value="Unassembled WGS sequence"/>
</dbReference>
<dbReference type="AlphaFoldDB" id="A0A9X4KUL4"/>
<evidence type="ECO:0000313" key="2">
    <source>
        <dbReference type="Proteomes" id="UP001153404"/>
    </source>
</evidence>
<dbReference type="SUPFAM" id="SSF81301">
    <property type="entry name" value="Nucleotidyltransferase"/>
    <property type="match status" value="1"/>
</dbReference>
<sequence length="90" mass="10264">MLAQSFEEFVNSLQLDNTEDIQTKFKSITKRLNTSFYNNNSEEEHGYIVGSVGRQTAISGVSDMDMLFVLPDALYSQYDGDDWNGQKRIT</sequence>
<dbReference type="EMBL" id="JAPDIA010000007">
    <property type="protein sequence ID" value="MDG0811115.1"/>
    <property type="molecule type" value="Genomic_DNA"/>
</dbReference>
<keyword evidence="2" id="KW-1185">Reference proteome</keyword>
<organism evidence="1 2">
    <name type="scientific">Cohnella rhizosphaerae</name>
    <dbReference type="NCBI Taxonomy" id="1457232"/>
    <lineage>
        <taxon>Bacteria</taxon>
        <taxon>Bacillati</taxon>
        <taxon>Bacillota</taxon>
        <taxon>Bacilli</taxon>
        <taxon>Bacillales</taxon>
        <taxon>Paenibacillaceae</taxon>
        <taxon>Cohnella</taxon>
    </lineage>
</organism>
<evidence type="ECO:0000313" key="1">
    <source>
        <dbReference type="EMBL" id="MDG0811115.1"/>
    </source>
</evidence>
<evidence type="ECO:0008006" key="3">
    <source>
        <dbReference type="Google" id="ProtNLM"/>
    </source>
</evidence>
<reference evidence="1" key="1">
    <citation type="submission" date="2022-10" db="EMBL/GenBank/DDBJ databases">
        <title>Comparative genomic analysis of Cohnella hashimotonis sp. nov., isolated from the International Space Station.</title>
        <authorList>
            <person name="Simpson A."/>
            <person name="Venkateswaran K."/>
        </authorList>
    </citation>
    <scope>NUCLEOTIDE SEQUENCE</scope>
    <source>
        <strain evidence="1">DSM 28161</strain>
    </source>
</reference>